<dbReference type="EMBL" id="AP012279">
    <property type="protein sequence ID" value="BAL73839.1"/>
    <property type="molecule type" value="Genomic_DNA"/>
</dbReference>
<keyword evidence="2" id="KW-1185">Reference proteome</keyword>
<gene>
    <name evidence="1" type="ORF">S23_06180</name>
</gene>
<protein>
    <submittedName>
        <fullName evidence="1">Uncharacterized protein</fullName>
    </submittedName>
</protein>
<dbReference type="AlphaFoldDB" id="A0AAI8QA39"/>
<accession>A0AAI8QA39</accession>
<evidence type="ECO:0000313" key="1">
    <source>
        <dbReference type="EMBL" id="BAL73839.1"/>
    </source>
</evidence>
<dbReference type="Proteomes" id="UP000007886">
    <property type="component" value="Chromosome"/>
</dbReference>
<sequence length="112" mass="11932">MRPSDPAASRNKSAGHAFKLAPTKVIGGGQKGMIMKKLSYALAAGMLLALSSLAAPANALPAHPIPSASVSGDVVNARYHYVPRRVCTVRTVVTRGYHGRRVVKRVRVCRGR</sequence>
<evidence type="ECO:0000313" key="2">
    <source>
        <dbReference type="Proteomes" id="UP000007886"/>
    </source>
</evidence>
<dbReference type="KEGG" id="brs:S23_06180"/>
<name>A0AAI8QA39_9BRAD</name>
<proteinExistence type="predicted"/>
<organism evidence="1 2">
    <name type="scientific">Bradyrhizobium cosmicum</name>
    <dbReference type="NCBI Taxonomy" id="1404864"/>
    <lineage>
        <taxon>Bacteria</taxon>
        <taxon>Pseudomonadati</taxon>
        <taxon>Pseudomonadota</taxon>
        <taxon>Alphaproteobacteria</taxon>
        <taxon>Hyphomicrobiales</taxon>
        <taxon>Nitrobacteraceae</taxon>
        <taxon>Bradyrhizobium</taxon>
    </lineage>
</organism>
<reference evidence="1 2" key="1">
    <citation type="journal article" date="2012" name="Microbes Environ.">
        <title>Complete genome sequence of Bradyrhizobium sp. S23321: insights into symbiosis evolution in soil oligotrophs.</title>
        <authorList>
            <person name="Okubo T."/>
            <person name="Tsukui T."/>
            <person name="Maita H."/>
            <person name="Okamoto S."/>
            <person name="Oshima K."/>
            <person name="Fujisawa T."/>
            <person name="Saito A."/>
            <person name="Futamata H."/>
            <person name="Hattori R."/>
            <person name="Shimomura Y."/>
            <person name="Haruta S."/>
            <person name="Morimoto S."/>
            <person name="Wang Y."/>
            <person name="Sakai Y."/>
            <person name="Hattori M."/>
            <person name="Aizawa S."/>
            <person name="Nagashima K.V.P."/>
            <person name="Masuda S."/>
            <person name="Hattori T."/>
            <person name="Yamashita A."/>
            <person name="Bao Z."/>
            <person name="Hayatsu M."/>
            <person name="Kajiya-Kanegae H."/>
            <person name="Yoshinaga I."/>
            <person name="Sakamoto K."/>
            <person name="Toyota K."/>
            <person name="Nakao M."/>
            <person name="Kohara M."/>
            <person name="Anda M."/>
            <person name="Niwa R."/>
            <person name="Jung-Hwan P."/>
            <person name="Sameshima-Saito R."/>
            <person name="Tokuda S."/>
            <person name="Yamamoto S."/>
            <person name="Yamamoto S."/>
            <person name="Yokoyama T."/>
            <person name="Akutsu T."/>
            <person name="Nakamura Y."/>
            <person name="Nakahira-Yanaka Y."/>
            <person name="Takada Hoshino Y."/>
            <person name="Hirakawa H."/>
            <person name="Mitsui H."/>
            <person name="Terasawa K."/>
            <person name="Itakura M."/>
            <person name="Sato S."/>
            <person name="Ikeda-Ohtsubo W."/>
            <person name="Sakakura N."/>
            <person name="Kaminuma E."/>
            <person name="Minamisawa K."/>
        </authorList>
    </citation>
    <scope>NUCLEOTIDE SEQUENCE [LARGE SCALE GENOMIC DNA]</scope>
    <source>
        <strain evidence="1 2">S23321</strain>
    </source>
</reference>